<keyword evidence="1" id="KW-0732">Signal</keyword>
<gene>
    <name evidence="2" type="ORF">BT1A1_3475</name>
</gene>
<evidence type="ECO:0000313" key="2">
    <source>
        <dbReference type="EMBL" id="CEE03256.1"/>
    </source>
</evidence>
<organism evidence="2 3">
    <name type="scientific">Caldibacillus thermoamylovorans</name>
    <dbReference type="NCBI Taxonomy" id="35841"/>
    <lineage>
        <taxon>Bacteria</taxon>
        <taxon>Bacillati</taxon>
        <taxon>Bacillota</taxon>
        <taxon>Bacilli</taxon>
        <taxon>Bacillales</taxon>
        <taxon>Bacillaceae</taxon>
        <taxon>Caldibacillus</taxon>
    </lineage>
</organism>
<dbReference type="Proteomes" id="UP000040576">
    <property type="component" value="Unassembled WGS sequence"/>
</dbReference>
<dbReference type="EMBL" id="CCRF01000103">
    <property type="protein sequence ID" value="CEE03256.1"/>
    <property type="molecule type" value="Genomic_DNA"/>
</dbReference>
<dbReference type="AlphaFoldDB" id="A0A090IYT2"/>
<accession>A0A090IYT2</accession>
<sequence length="245" mass="27281">MVKKLGKKARLLIVMISILSLMGCESLNKIHAKQIEEKLSEMYGGTFEVLALGNRYGTMTNDYVKANVKAVDSGVVFSAKMNTKGEIISDNYAGVLVSKQLEDMLNSNLESEGITAKSLMIAFSTIDTGEIEVGISLDDYIAKHKPEFFGGYIVVKESPNNTGVALTNAFQRTFNDIQNIDLRANIWVIPEESYDEVIEDFSRLPEVSNSWFEDKNTLSNFKFSVKKDSVNLSEHELDQLLQGGE</sequence>
<feature type="chain" id="PRO_5039200971" evidence="1">
    <location>
        <begin position="24"/>
        <end position="245"/>
    </location>
</feature>
<dbReference type="RefSeq" id="WP_034773537.1">
    <property type="nucleotide sequence ID" value="NZ_CCRF01000103.1"/>
</dbReference>
<keyword evidence="3" id="KW-1185">Reference proteome</keyword>
<evidence type="ECO:0000256" key="1">
    <source>
        <dbReference type="SAM" id="SignalP"/>
    </source>
</evidence>
<reference evidence="2 3" key="1">
    <citation type="submission" date="2014-07" db="EMBL/GenBank/DDBJ databases">
        <authorList>
            <person name="Wibberg Daniel"/>
        </authorList>
    </citation>
    <scope>NUCLEOTIDE SEQUENCE [LARGE SCALE GENOMIC DNA]</scope>
</reference>
<name>A0A090IYT2_9BACI</name>
<feature type="signal peptide" evidence="1">
    <location>
        <begin position="1"/>
        <end position="23"/>
    </location>
</feature>
<proteinExistence type="predicted"/>
<protein>
    <submittedName>
        <fullName evidence="2">Putative secreted protein</fullName>
    </submittedName>
</protein>
<evidence type="ECO:0000313" key="3">
    <source>
        <dbReference type="Proteomes" id="UP000040576"/>
    </source>
</evidence>
<dbReference type="PROSITE" id="PS51257">
    <property type="entry name" value="PROKAR_LIPOPROTEIN"/>
    <property type="match status" value="1"/>
</dbReference>